<reference evidence="3 4" key="1">
    <citation type="submission" date="2019-04" db="EMBL/GenBank/DDBJ databases">
        <title>Isolation and culture of sulfate reducing bacteria from the cold seep of the South China Sea.</title>
        <authorList>
            <person name="Sun C."/>
            <person name="Liu R."/>
        </authorList>
    </citation>
    <scope>NUCLEOTIDE SEQUENCE [LARGE SCALE GENOMIC DNA]</scope>
    <source>
        <strain evidence="3 4">CS1</strain>
    </source>
</reference>
<keyword evidence="1" id="KW-0472">Membrane</keyword>
<dbReference type="InterPro" id="IPR000073">
    <property type="entry name" value="AB_hydrolase_1"/>
</dbReference>
<proteinExistence type="predicted"/>
<dbReference type="SUPFAM" id="SSF53474">
    <property type="entry name" value="alpha/beta-Hydrolases"/>
    <property type="match status" value="1"/>
</dbReference>
<dbReference type="GO" id="GO:0016787">
    <property type="term" value="F:hydrolase activity"/>
    <property type="evidence" value="ECO:0007669"/>
    <property type="project" value="UniProtKB-KW"/>
</dbReference>
<dbReference type="Pfam" id="PF12697">
    <property type="entry name" value="Abhydrolase_6"/>
    <property type="match status" value="1"/>
</dbReference>
<name>A0ABX6NC12_9BACT</name>
<dbReference type="EMBL" id="CP039543">
    <property type="protein sequence ID" value="QJT08132.1"/>
    <property type="molecule type" value="Genomic_DNA"/>
</dbReference>
<dbReference type="Gene3D" id="3.40.50.1820">
    <property type="entry name" value="alpha/beta hydrolase"/>
    <property type="match status" value="1"/>
</dbReference>
<organism evidence="3 4">
    <name type="scientific">Oceanidesulfovibrio marinus</name>
    <dbReference type="NCBI Taxonomy" id="370038"/>
    <lineage>
        <taxon>Bacteria</taxon>
        <taxon>Pseudomonadati</taxon>
        <taxon>Thermodesulfobacteriota</taxon>
        <taxon>Desulfovibrionia</taxon>
        <taxon>Desulfovibrionales</taxon>
        <taxon>Desulfovibrionaceae</taxon>
        <taxon>Oceanidesulfovibrio</taxon>
    </lineage>
</organism>
<keyword evidence="1" id="KW-0812">Transmembrane</keyword>
<keyword evidence="4" id="KW-1185">Reference proteome</keyword>
<feature type="transmembrane region" description="Helical" evidence="1">
    <location>
        <begin position="44"/>
        <end position="68"/>
    </location>
</feature>
<dbReference type="Proteomes" id="UP000503251">
    <property type="component" value="Chromosome"/>
</dbReference>
<dbReference type="PANTHER" id="PTHR37946">
    <property type="entry name" value="SLL1969 PROTEIN"/>
    <property type="match status" value="1"/>
</dbReference>
<dbReference type="PANTHER" id="PTHR37946:SF1">
    <property type="entry name" value="SLL1969 PROTEIN"/>
    <property type="match status" value="1"/>
</dbReference>
<gene>
    <name evidence="3" type="ORF">E8L03_03985</name>
</gene>
<evidence type="ECO:0000313" key="4">
    <source>
        <dbReference type="Proteomes" id="UP000503251"/>
    </source>
</evidence>
<evidence type="ECO:0000259" key="2">
    <source>
        <dbReference type="Pfam" id="PF12697"/>
    </source>
</evidence>
<protein>
    <submittedName>
        <fullName evidence="3">Alpha/beta fold hydrolase</fullName>
    </submittedName>
</protein>
<evidence type="ECO:0000313" key="3">
    <source>
        <dbReference type="EMBL" id="QJT08132.1"/>
    </source>
</evidence>
<sequence>MSGQGKRMSGPLACPLYVDSSHGVAHKTVTEQYPYRRTTPMTTLFIILLIACAAGFWVAATTLLFFLYESRNSGYVKTLADMGYSSSAIIRRILGFGFLSEIGIYLQTLTTPVTGWIWSPKRRGEVNEDNGDVPVLLVHGLYGNASNWLAFRWKLKRSGVRHVYAYSYNSFGPDYFALLEKLDRMVDATRARHGGRPVFLVGHSLGGLLIRGYASSGMAVENGECKIAGATTIGAPLEGSKLAALAVGKLGRSIIYRSELIQELEKRDVAPPFPCLAIYSPIDNFVLPNSSMDPKMHGWRTEHSPAVTHVCMLFSRPVMRRVAEFFKECVKSV</sequence>
<evidence type="ECO:0000256" key="1">
    <source>
        <dbReference type="SAM" id="Phobius"/>
    </source>
</evidence>
<feature type="domain" description="AB hydrolase-1" evidence="2">
    <location>
        <begin position="135"/>
        <end position="274"/>
    </location>
</feature>
<keyword evidence="3" id="KW-0378">Hydrolase</keyword>
<accession>A0ABX6NC12</accession>
<keyword evidence="1" id="KW-1133">Transmembrane helix</keyword>
<dbReference type="InterPro" id="IPR029058">
    <property type="entry name" value="AB_hydrolase_fold"/>
</dbReference>